<gene>
    <name evidence="1" type="ORF">PGLA2088_LOCUS14639</name>
</gene>
<evidence type="ECO:0000313" key="1">
    <source>
        <dbReference type="EMBL" id="CAE8661763.1"/>
    </source>
</evidence>
<dbReference type="AlphaFoldDB" id="A0A813IUH2"/>
<proteinExistence type="predicted"/>
<sequence length="78" mass="8320">VFVVTFPRCGTTCMVQIAISYIFGAAADYAQDGLVVGCVSMIHAGACDTAKARQDDYTSTFEMASRKECAAQAKAQKE</sequence>
<comment type="caution">
    <text evidence="1">The sequence shown here is derived from an EMBL/GenBank/DDBJ whole genome shotgun (WGS) entry which is preliminary data.</text>
</comment>
<reference evidence="1" key="1">
    <citation type="submission" date="2021-02" db="EMBL/GenBank/DDBJ databases">
        <authorList>
            <person name="Dougan E. K."/>
            <person name="Rhodes N."/>
            <person name="Thang M."/>
            <person name="Chan C."/>
        </authorList>
    </citation>
    <scope>NUCLEOTIDE SEQUENCE</scope>
</reference>
<accession>A0A813IUH2</accession>
<feature type="non-terminal residue" evidence="1">
    <location>
        <position position="1"/>
    </location>
</feature>
<evidence type="ECO:0000313" key="2">
    <source>
        <dbReference type="Proteomes" id="UP000626109"/>
    </source>
</evidence>
<dbReference type="Proteomes" id="UP000626109">
    <property type="component" value="Unassembled WGS sequence"/>
</dbReference>
<dbReference type="EMBL" id="CAJNNW010017855">
    <property type="protein sequence ID" value="CAE8661763.1"/>
    <property type="molecule type" value="Genomic_DNA"/>
</dbReference>
<name>A0A813IUH2_POLGL</name>
<organism evidence="1 2">
    <name type="scientific">Polarella glacialis</name>
    <name type="common">Dinoflagellate</name>
    <dbReference type="NCBI Taxonomy" id="89957"/>
    <lineage>
        <taxon>Eukaryota</taxon>
        <taxon>Sar</taxon>
        <taxon>Alveolata</taxon>
        <taxon>Dinophyceae</taxon>
        <taxon>Suessiales</taxon>
        <taxon>Suessiaceae</taxon>
        <taxon>Polarella</taxon>
    </lineage>
</organism>
<protein>
    <submittedName>
        <fullName evidence="1">Uncharacterized protein</fullName>
    </submittedName>
</protein>